<dbReference type="CDD" id="cd09881">
    <property type="entry name" value="PIN_VapC4-5_FitB-like"/>
    <property type="match status" value="1"/>
</dbReference>
<evidence type="ECO:0000256" key="2">
    <source>
        <dbReference type="ARBA" id="ARBA00022722"/>
    </source>
</evidence>
<accession>A0A9E7PP91</accession>
<keyword evidence="4" id="KW-0378">Hydrolase</keyword>
<reference evidence="8" key="1">
    <citation type="submission" date="2022-04" db="EMBL/GenBank/DDBJ databases">
        <title>Complete genome of Methanoplanus endosymbiosus DSM 3599.</title>
        <authorList>
            <person name="Chen S.-C."/>
            <person name="You Y.-T."/>
            <person name="Zhou Y.-Z."/>
            <person name="Lai M.-C."/>
        </authorList>
    </citation>
    <scope>NUCLEOTIDE SEQUENCE</scope>
    <source>
        <strain evidence="8">DSM 3599</strain>
    </source>
</reference>
<dbReference type="GeneID" id="74308949"/>
<dbReference type="InterPro" id="IPR002716">
    <property type="entry name" value="PIN_dom"/>
</dbReference>
<dbReference type="Pfam" id="PF01850">
    <property type="entry name" value="PIN"/>
    <property type="match status" value="1"/>
</dbReference>
<dbReference type="Gene3D" id="3.40.50.1010">
    <property type="entry name" value="5'-nuclease"/>
    <property type="match status" value="1"/>
</dbReference>
<keyword evidence="2" id="KW-0540">Nuclease</keyword>
<dbReference type="InterPro" id="IPR050556">
    <property type="entry name" value="Type_II_TA_system_RNase"/>
</dbReference>
<keyword evidence="5" id="KW-0460">Magnesium</keyword>
<evidence type="ECO:0000313" key="9">
    <source>
        <dbReference type="Proteomes" id="UP001060368"/>
    </source>
</evidence>
<dbReference type="KEGG" id="mend:L6E24_14550"/>
<keyword evidence="9" id="KW-1185">Reference proteome</keyword>
<dbReference type="PANTHER" id="PTHR33653:SF1">
    <property type="entry name" value="RIBONUCLEASE VAPC2"/>
    <property type="match status" value="1"/>
</dbReference>
<dbReference type="PANTHER" id="PTHR33653">
    <property type="entry name" value="RIBONUCLEASE VAPC2"/>
    <property type="match status" value="1"/>
</dbReference>
<keyword evidence="3" id="KW-0479">Metal-binding</keyword>
<evidence type="ECO:0000256" key="6">
    <source>
        <dbReference type="ARBA" id="ARBA00038093"/>
    </source>
</evidence>
<protein>
    <submittedName>
        <fullName evidence="8">Type II toxin-antitoxin system VapC family toxin</fullName>
    </submittedName>
</protein>
<name>A0A9E7PP91_9EURY</name>
<evidence type="ECO:0000313" key="8">
    <source>
        <dbReference type="EMBL" id="UUX92531.1"/>
    </source>
</evidence>
<feature type="domain" description="PIN" evidence="7">
    <location>
        <begin position="2"/>
        <end position="125"/>
    </location>
</feature>
<dbReference type="GO" id="GO:0016787">
    <property type="term" value="F:hydrolase activity"/>
    <property type="evidence" value="ECO:0007669"/>
    <property type="project" value="UniProtKB-KW"/>
</dbReference>
<dbReference type="GO" id="GO:0046872">
    <property type="term" value="F:metal ion binding"/>
    <property type="evidence" value="ECO:0007669"/>
    <property type="project" value="UniProtKB-KW"/>
</dbReference>
<dbReference type="EMBL" id="CP096115">
    <property type="protein sequence ID" value="UUX92531.1"/>
    <property type="molecule type" value="Genomic_DNA"/>
</dbReference>
<dbReference type="GO" id="GO:0004518">
    <property type="term" value="F:nuclease activity"/>
    <property type="evidence" value="ECO:0007669"/>
    <property type="project" value="UniProtKB-KW"/>
</dbReference>
<evidence type="ECO:0000256" key="5">
    <source>
        <dbReference type="ARBA" id="ARBA00022842"/>
    </source>
</evidence>
<evidence type="ECO:0000259" key="7">
    <source>
        <dbReference type="Pfam" id="PF01850"/>
    </source>
</evidence>
<dbReference type="Proteomes" id="UP001060368">
    <property type="component" value="Chromosome"/>
</dbReference>
<dbReference type="AlphaFoldDB" id="A0A9E7PP91"/>
<comment type="similarity">
    <text evidence="6">Belongs to the PINc/VapC protein family.</text>
</comment>
<dbReference type="RefSeq" id="WP_257742678.1">
    <property type="nucleotide sequence ID" value="NZ_CP096115.1"/>
</dbReference>
<evidence type="ECO:0000256" key="4">
    <source>
        <dbReference type="ARBA" id="ARBA00022801"/>
    </source>
</evidence>
<gene>
    <name evidence="8" type="ORF">L6E24_14550</name>
</gene>
<organism evidence="8 9">
    <name type="scientific">Methanoplanus endosymbiosus</name>
    <dbReference type="NCBI Taxonomy" id="33865"/>
    <lineage>
        <taxon>Archaea</taxon>
        <taxon>Methanobacteriati</taxon>
        <taxon>Methanobacteriota</taxon>
        <taxon>Stenosarchaea group</taxon>
        <taxon>Methanomicrobia</taxon>
        <taxon>Methanomicrobiales</taxon>
        <taxon>Methanomicrobiaceae</taxon>
        <taxon>Methanoplanus</taxon>
    </lineage>
</organism>
<dbReference type="InterPro" id="IPR029060">
    <property type="entry name" value="PIN-like_dom_sf"/>
</dbReference>
<evidence type="ECO:0000256" key="1">
    <source>
        <dbReference type="ARBA" id="ARBA00001946"/>
    </source>
</evidence>
<proteinExistence type="inferred from homology"/>
<evidence type="ECO:0000256" key="3">
    <source>
        <dbReference type="ARBA" id="ARBA00022723"/>
    </source>
</evidence>
<comment type="cofactor">
    <cofactor evidence="1">
        <name>Mg(2+)</name>
        <dbReference type="ChEBI" id="CHEBI:18420"/>
    </cofactor>
</comment>
<sequence>MIILDSTFIIDLLAGKKDAIEFLREKEAEDVIITTTFVNILELHKGAFRSRNTQKEIDKINLFIDKFDYLGFSPEVNLIFGKISAYLKSCGKPAGQFDELIASIALLHNAHVVTNNTKDFSKIPGLKIIKH</sequence>
<dbReference type="SUPFAM" id="SSF88723">
    <property type="entry name" value="PIN domain-like"/>
    <property type="match status" value="1"/>
</dbReference>